<feature type="chain" id="PRO_5030661524" description="Cytochrome c domain-containing protein" evidence="6">
    <location>
        <begin position="21"/>
        <end position="150"/>
    </location>
</feature>
<dbReference type="Proteomes" id="UP000886069">
    <property type="component" value="Unassembled WGS sequence"/>
</dbReference>
<dbReference type="GO" id="GO:0020037">
    <property type="term" value="F:heme binding"/>
    <property type="evidence" value="ECO:0007669"/>
    <property type="project" value="InterPro"/>
</dbReference>
<accession>A0A7V2AUP1</accession>
<keyword evidence="3 4" id="KW-0408">Iron</keyword>
<evidence type="ECO:0000256" key="2">
    <source>
        <dbReference type="ARBA" id="ARBA00022723"/>
    </source>
</evidence>
<evidence type="ECO:0000256" key="4">
    <source>
        <dbReference type="PROSITE-ProRule" id="PRU00433"/>
    </source>
</evidence>
<keyword evidence="2 4" id="KW-0479">Metal-binding</keyword>
<keyword evidence="6" id="KW-0732">Signal</keyword>
<dbReference type="Pfam" id="PF21342">
    <property type="entry name" value="SoxA-TsdA_cyt-c"/>
    <property type="match status" value="1"/>
</dbReference>
<evidence type="ECO:0000259" key="7">
    <source>
        <dbReference type="PROSITE" id="PS51007"/>
    </source>
</evidence>
<dbReference type="Gene3D" id="1.10.760.10">
    <property type="entry name" value="Cytochrome c-like domain"/>
    <property type="match status" value="1"/>
</dbReference>
<dbReference type="GO" id="GO:0009055">
    <property type="term" value="F:electron transfer activity"/>
    <property type="evidence" value="ECO:0007669"/>
    <property type="project" value="InterPro"/>
</dbReference>
<evidence type="ECO:0000256" key="3">
    <source>
        <dbReference type="ARBA" id="ARBA00023004"/>
    </source>
</evidence>
<proteinExistence type="predicted"/>
<sequence length="150" mass="16007">MSKVVLIVVLCLIVAVSVVAQEKKEEAQKEAGKAQGEMVDAHKELMAAAERGKALFADPALGTTGMSCNSCHMEGGTKPNRMGDKEIKPFTNVAASYPKYVGMAGKVITLDQIVNICIMKPMKGAPLKWDDQRLADLAAYIASVKPGKAE</sequence>
<dbReference type="PROSITE" id="PS51007">
    <property type="entry name" value="CYTC"/>
    <property type="match status" value="1"/>
</dbReference>
<feature type="coiled-coil region" evidence="5">
    <location>
        <begin position="17"/>
        <end position="44"/>
    </location>
</feature>
<reference evidence="8" key="1">
    <citation type="journal article" date="2020" name="mSystems">
        <title>Genome- and Community-Level Interaction Insights into Carbon Utilization and Element Cycling Functions of Hydrothermarchaeota in Hydrothermal Sediment.</title>
        <authorList>
            <person name="Zhou Z."/>
            <person name="Liu Y."/>
            <person name="Xu W."/>
            <person name="Pan J."/>
            <person name="Luo Z.H."/>
            <person name="Li M."/>
        </authorList>
    </citation>
    <scope>NUCLEOTIDE SEQUENCE [LARGE SCALE GENOMIC DNA]</scope>
    <source>
        <strain evidence="8">SpSt-1233</strain>
    </source>
</reference>
<dbReference type="SUPFAM" id="SSF46626">
    <property type="entry name" value="Cytochrome c"/>
    <property type="match status" value="1"/>
</dbReference>
<feature type="domain" description="Cytochrome c" evidence="7">
    <location>
        <begin position="47"/>
        <end position="145"/>
    </location>
</feature>
<dbReference type="GO" id="GO:0046872">
    <property type="term" value="F:metal ion binding"/>
    <property type="evidence" value="ECO:0007669"/>
    <property type="project" value="UniProtKB-KW"/>
</dbReference>
<dbReference type="InterPro" id="IPR009056">
    <property type="entry name" value="Cyt_c-like_dom"/>
</dbReference>
<organism evidence="8">
    <name type="scientific">Eiseniibacteriota bacterium</name>
    <dbReference type="NCBI Taxonomy" id="2212470"/>
    <lineage>
        <taxon>Bacteria</taxon>
        <taxon>Candidatus Eiseniibacteriota</taxon>
    </lineage>
</organism>
<evidence type="ECO:0000256" key="5">
    <source>
        <dbReference type="SAM" id="Coils"/>
    </source>
</evidence>
<comment type="caution">
    <text evidence="8">The sequence shown here is derived from an EMBL/GenBank/DDBJ whole genome shotgun (WGS) entry which is preliminary data.</text>
</comment>
<evidence type="ECO:0000313" key="8">
    <source>
        <dbReference type="EMBL" id="HER43590.1"/>
    </source>
</evidence>
<dbReference type="EMBL" id="DSEC01000275">
    <property type="protein sequence ID" value="HER43590.1"/>
    <property type="molecule type" value="Genomic_DNA"/>
</dbReference>
<keyword evidence="1 4" id="KW-0349">Heme</keyword>
<protein>
    <recommendedName>
        <fullName evidence="7">Cytochrome c domain-containing protein</fullName>
    </recommendedName>
</protein>
<name>A0A7V2AUP1_UNCEI</name>
<dbReference type="InterPro" id="IPR036909">
    <property type="entry name" value="Cyt_c-like_dom_sf"/>
</dbReference>
<feature type="signal peptide" evidence="6">
    <location>
        <begin position="1"/>
        <end position="20"/>
    </location>
</feature>
<evidence type="ECO:0000256" key="6">
    <source>
        <dbReference type="SAM" id="SignalP"/>
    </source>
</evidence>
<evidence type="ECO:0000256" key="1">
    <source>
        <dbReference type="ARBA" id="ARBA00022617"/>
    </source>
</evidence>
<dbReference type="AlphaFoldDB" id="A0A7V2AUP1"/>
<keyword evidence="5" id="KW-0175">Coiled coil</keyword>
<gene>
    <name evidence="8" type="ORF">ENO08_03935</name>
</gene>